<evidence type="ECO:0008006" key="4">
    <source>
        <dbReference type="Google" id="ProtNLM"/>
    </source>
</evidence>
<dbReference type="SUPFAM" id="SSF52777">
    <property type="entry name" value="CoA-dependent acyltransferases"/>
    <property type="match status" value="1"/>
</dbReference>
<proteinExistence type="predicted"/>
<evidence type="ECO:0000313" key="2">
    <source>
        <dbReference type="EMBL" id="MBL1075462.1"/>
    </source>
</evidence>
<feature type="region of interest" description="Disordered" evidence="1">
    <location>
        <begin position="176"/>
        <end position="212"/>
    </location>
</feature>
<dbReference type="InterPro" id="IPR023213">
    <property type="entry name" value="CAT-like_dom_sf"/>
</dbReference>
<evidence type="ECO:0000256" key="1">
    <source>
        <dbReference type="SAM" id="MobiDB-lite"/>
    </source>
</evidence>
<dbReference type="Proteomes" id="UP000602198">
    <property type="component" value="Unassembled WGS sequence"/>
</dbReference>
<protein>
    <recommendedName>
        <fullName evidence="4">Diacylglycerol O-acyltransferase</fullName>
    </recommendedName>
</protein>
<accession>A0ABS1M481</accession>
<dbReference type="EMBL" id="JAERRJ010000005">
    <property type="protein sequence ID" value="MBL1075462.1"/>
    <property type="molecule type" value="Genomic_DNA"/>
</dbReference>
<feature type="compositionally biased region" description="Basic and acidic residues" evidence="1">
    <location>
        <begin position="192"/>
        <end position="206"/>
    </location>
</feature>
<organism evidence="2 3">
    <name type="scientific">Nocardia acididurans</name>
    <dbReference type="NCBI Taxonomy" id="2802282"/>
    <lineage>
        <taxon>Bacteria</taxon>
        <taxon>Bacillati</taxon>
        <taxon>Actinomycetota</taxon>
        <taxon>Actinomycetes</taxon>
        <taxon>Mycobacteriales</taxon>
        <taxon>Nocardiaceae</taxon>
        <taxon>Nocardia</taxon>
    </lineage>
</organism>
<name>A0ABS1M481_9NOCA</name>
<dbReference type="Gene3D" id="3.30.559.10">
    <property type="entry name" value="Chloramphenicol acetyltransferase-like domain"/>
    <property type="match status" value="1"/>
</dbReference>
<sequence>MNRLSVVDEIFLRAHRGMGTPIALQGIWRTADPVEPELLHRIHAALSIGPLGRRVIRSRVPGARPRWQTNSQSRPLELAEHPIPAALLLDWADRQGSELDPEFGPGWRLAAAALDDGGYAIALTCSHALADGRAVALAVDHALAGTPLAAPLAGHSDWADARRQWRTVLGGTVRALRHGIPDRPAPPAKRAASREPHDTTRPRRSDPTTTRSAVLRIPARDWNRVAVAYGGTANSLFVHLMANMLWDSGFPSDTIVASLPVDTRDEPRVDNDMAMTEIAITRDDAPLTIRRKARAAYEHRMTSPGGMPEELLQVIPDRWAYKLAKGAGERDILCSNIGTLPDSLLTLGPHACTGVAARAIHPGLRADDLPRTRLSGYLTRIADEYTLSVVSLDPDAVRDNAALRDLAGAALSDLRLDATRW</sequence>
<reference evidence="2 3" key="1">
    <citation type="submission" date="2021-01" db="EMBL/GenBank/DDBJ databases">
        <title>WGS of actinomycetes isolated from Thailand.</title>
        <authorList>
            <person name="Thawai C."/>
        </authorList>
    </citation>
    <scope>NUCLEOTIDE SEQUENCE [LARGE SCALE GENOMIC DNA]</scope>
    <source>
        <strain evidence="2 3">LPG 2</strain>
    </source>
</reference>
<keyword evidence="3" id="KW-1185">Reference proteome</keyword>
<gene>
    <name evidence="2" type="ORF">JK358_13765</name>
</gene>
<comment type="caution">
    <text evidence="2">The sequence shown here is derived from an EMBL/GenBank/DDBJ whole genome shotgun (WGS) entry which is preliminary data.</text>
</comment>
<evidence type="ECO:0000313" key="3">
    <source>
        <dbReference type="Proteomes" id="UP000602198"/>
    </source>
</evidence>
<dbReference type="RefSeq" id="WP_201947541.1">
    <property type="nucleotide sequence ID" value="NZ_JAERRJ010000005.1"/>
</dbReference>